<dbReference type="InterPro" id="IPR013078">
    <property type="entry name" value="His_Pase_superF_clade-1"/>
</dbReference>
<dbReference type="Proteomes" id="UP000187185">
    <property type="component" value="Chromosome"/>
</dbReference>
<evidence type="ECO:0000256" key="2">
    <source>
        <dbReference type="ARBA" id="ARBA00023235"/>
    </source>
</evidence>
<dbReference type="SUPFAM" id="SSF53254">
    <property type="entry name" value="Phosphoglycerate mutase-like"/>
    <property type="match status" value="1"/>
</dbReference>
<dbReference type="PANTHER" id="PTHR48100">
    <property type="entry name" value="BROAD-SPECIFICITY PHOSPHATASE YOR283W-RELATED"/>
    <property type="match status" value="1"/>
</dbReference>
<dbReference type="CDD" id="cd07067">
    <property type="entry name" value="HP_PGM_like"/>
    <property type="match status" value="1"/>
</dbReference>
<protein>
    <submittedName>
        <fullName evidence="4">Histidine phosphatase family protein</fullName>
    </submittedName>
</protein>
<dbReference type="PANTHER" id="PTHR48100:SF1">
    <property type="entry name" value="HISTIDINE PHOSPHATASE FAMILY PROTEIN-RELATED"/>
    <property type="match status" value="1"/>
</dbReference>
<keyword evidence="2" id="KW-0413">Isomerase</keyword>
<keyword evidence="1" id="KW-0324">Glycolysis</keyword>
<dbReference type="KEGG" id="maur:BOH66_14725"/>
<organism evidence="4 5">
    <name type="scientific">Microbacterium aurum</name>
    <dbReference type="NCBI Taxonomy" id="36805"/>
    <lineage>
        <taxon>Bacteria</taxon>
        <taxon>Bacillati</taxon>
        <taxon>Actinomycetota</taxon>
        <taxon>Actinomycetes</taxon>
        <taxon>Micrococcales</taxon>
        <taxon>Microbacteriaceae</taxon>
        <taxon>Microbacterium</taxon>
    </lineage>
</organism>
<dbReference type="InterPro" id="IPR050275">
    <property type="entry name" value="PGM_Phosphatase"/>
</dbReference>
<accession>A0A1P8UB87</accession>
<name>A0A1P8UB87_9MICO</name>
<feature type="binding site" evidence="3">
    <location>
        <begin position="10"/>
        <end position="17"/>
    </location>
    <ligand>
        <name>substrate</name>
    </ligand>
</feature>
<dbReference type="GO" id="GO:0005737">
    <property type="term" value="C:cytoplasm"/>
    <property type="evidence" value="ECO:0007669"/>
    <property type="project" value="TreeGrafter"/>
</dbReference>
<dbReference type="Pfam" id="PF00300">
    <property type="entry name" value="His_Phos_1"/>
    <property type="match status" value="1"/>
</dbReference>
<dbReference type="SMART" id="SM00855">
    <property type="entry name" value="PGAM"/>
    <property type="match status" value="1"/>
</dbReference>
<evidence type="ECO:0000256" key="3">
    <source>
        <dbReference type="PIRSR" id="PIRSR613078-2"/>
    </source>
</evidence>
<dbReference type="InterPro" id="IPR001345">
    <property type="entry name" value="PG/BPGM_mutase_AS"/>
</dbReference>
<dbReference type="InterPro" id="IPR029033">
    <property type="entry name" value="His_PPase_superfam"/>
</dbReference>
<sequence length="241" mass="26180">MALQELLLVRHGESVGNVAATAAELAGAEAIALGIRDADVPLSDTGVEQAQALATRLRDADPVPQIAWVSPYLRAQQTFAIATADGPVIDTVVSDERLRDRELGILDLLTRRGVAARHPEEAERRAHLGKYYHRPPGGESWADVALRLRSFLRDAADAPAEVGLVVAHDAVVMLLIALLLRWDEEALLDFASRHTVLNASVTTLRRHGAPWELADFSDVRHLQREGAEVTVHPGSADVEPE</sequence>
<evidence type="ECO:0000313" key="4">
    <source>
        <dbReference type="EMBL" id="APZ35359.1"/>
    </source>
</evidence>
<dbReference type="OrthoDB" id="5449373at2"/>
<dbReference type="AlphaFoldDB" id="A0A1P8UB87"/>
<gene>
    <name evidence="4" type="ORF">BOH66_14725</name>
</gene>
<dbReference type="GO" id="GO:0016791">
    <property type="term" value="F:phosphatase activity"/>
    <property type="evidence" value="ECO:0007669"/>
    <property type="project" value="TreeGrafter"/>
</dbReference>
<dbReference type="PROSITE" id="PS00175">
    <property type="entry name" value="PG_MUTASE"/>
    <property type="match status" value="1"/>
</dbReference>
<dbReference type="RefSeq" id="WP_076691728.1">
    <property type="nucleotide sequence ID" value="NZ_CP018762.1"/>
</dbReference>
<dbReference type="EMBL" id="CP018762">
    <property type="protein sequence ID" value="APZ35359.1"/>
    <property type="molecule type" value="Genomic_DNA"/>
</dbReference>
<evidence type="ECO:0000313" key="5">
    <source>
        <dbReference type="Proteomes" id="UP000187185"/>
    </source>
</evidence>
<keyword evidence="5" id="KW-1185">Reference proteome</keyword>
<reference evidence="4 5" key="1">
    <citation type="submission" date="2016-12" db="EMBL/GenBank/DDBJ databases">
        <title>Complete genome sequence of Microbacterium aurum KACC 15219.</title>
        <authorList>
            <person name="Jung Y."/>
            <person name="Shin J.-H."/>
            <person name="Lee Y.-J."/>
            <person name="Yi H."/>
            <person name="Bahn Y.-S."/>
            <person name="Kim J.F."/>
            <person name="Lee D.-W."/>
        </authorList>
    </citation>
    <scope>NUCLEOTIDE SEQUENCE [LARGE SCALE GENOMIC DNA]</scope>
    <source>
        <strain evidence="4 5">KACC 15219</strain>
    </source>
</reference>
<dbReference type="STRING" id="36805.BOH66_14725"/>
<evidence type="ECO:0000256" key="1">
    <source>
        <dbReference type="ARBA" id="ARBA00023152"/>
    </source>
</evidence>
<dbReference type="Gene3D" id="3.40.50.1240">
    <property type="entry name" value="Phosphoglycerate mutase-like"/>
    <property type="match status" value="1"/>
</dbReference>
<feature type="binding site" evidence="3">
    <location>
        <position position="74"/>
    </location>
    <ligand>
        <name>substrate</name>
    </ligand>
</feature>
<proteinExistence type="predicted"/>